<dbReference type="Pfam" id="PF01322">
    <property type="entry name" value="Cytochrom_C_2"/>
    <property type="match status" value="1"/>
</dbReference>
<evidence type="ECO:0000256" key="2">
    <source>
        <dbReference type="ARBA" id="ARBA00022617"/>
    </source>
</evidence>
<keyword evidence="10" id="KW-1185">Reference proteome</keyword>
<evidence type="ECO:0000313" key="9">
    <source>
        <dbReference type="EMBL" id="KPB02432.1"/>
    </source>
</evidence>
<keyword evidence="8" id="KW-0732">Signal</keyword>
<feature type="signal peptide" evidence="8">
    <location>
        <begin position="1"/>
        <end position="22"/>
    </location>
</feature>
<feature type="binding site" description="axial binding residue" evidence="6">
    <location>
        <position position="139"/>
    </location>
    <ligand>
        <name>heme c</name>
        <dbReference type="ChEBI" id="CHEBI:61717"/>
    </ligand>
    <ligandPart>
        <name>Fe</name>
        <dbReference type="ChEBI" id="CHEBI:18248"/>
    </ligandPart>
</feature>
<sequence length="147" mass="15331">MPFSKLAISLSAVLIAVSAAYAQDPISDRQKAMKMVGAAAKASSEMIKGEKPFDAAVALESFQTMNDVAKDFVSLFPEGSETGGDTEASPKIWEDRAGFEAAVAKFEADSAEAIAAAPSDLDAFKASFGKVAANCGACHKAYRVSKN</sequence>
<dbReference type="PATRIC" id="fig|1514904.3.peg.2287"/>
<reference evidence="9 10" key="1">
    <citation type="submission" date="2015-01" db="EMBL/GenBank/DDBJ databases">
        <title>Ahrensia donghaiensis sp. nov., a novel dimethylsulphoniopropionate-cleavage bacterium isolated from seawater and emended descriptions of the genus Ahrensia and Ahrensia kielensis.</title>
        <authorList>
            <person name="Liu J."/>
        </authorList>
    </citation>
    <scope>NUCLEOTIDE SEQUENCE [LARGE SCALE GENOMIC DNA]</scope>
    <source>
        <strain evidence="9 10">LZD062</strain>
    </source>
</reference>
<dbReference type="Proteomes" id="UP000038011">
    <property type="component" value="Unassembled WGS sequence"/>
</dbReference>
<keyword evidence="1" id="KW-0813">Transport</keyword>
<dbReference type="InterPro" id="IPR012127">
    <property type="entry name" value="Cyt_c_prime"/>
</dbReference>
<dbReference type="GO" id="GO:0022900">
    <property type="term" value="P:electron transport chain"/>
    <property type="evidence" value="ECO:0007669"/>
    <property type="project" value="InterPro"/>
</dbReference>
<feature type="chain" id="PRO_5005847155" evidence="8">
    <location>
        <begin position="23"/>
        <end position="147"/>
    </location>
</feature>
<evidence type="ECO:0000256" key="6">
    <source>
        <dbReference type="PIRSR" id="PIRSR000027-1"/>
    </source>
</evidence>
<keyword evidence="5 6" id="KW-0408">Iron</keyword>
<comment type="caution">
    <text evidence="9">The sequence shown here is derived from an EMBL/GenBank/DDBJ whole genome shotgun (WGS) entry which is preliminary data.</text>
</comment>
<evidence type="ECO:0000256" key="8">
    <source>
        <dbReference type="SAM" id="SignalP"/>
    </source>
</evidence>
<keyword evidence="4" id="KW-0249">Electron transport</keyword>
<dbReference type="EMBL" id="JXMU01000003">
    <property type="protein sequence ID" value="KPB02432.1"/>
    <property type="molecule type" value="Genomic_DNA"/>
</dbReference>
<dbReference type="GO" id="GO:0042597">
    <property type="term" value="C:periplasmic space"/>
    <property type="evidence" value="ECO:0007669"/>
    <property type="project" value="InterPro"/>
</dbReference>
<dbReference type="InterPro" id="IPR010980">
    <property type="entry name" value="Cyt_c/b562"/>
</dbReference>
<dbReference type="PIRSF" id="PIRSF000027">
    <property type="entry name" value="Cytc_c_prime"/>
    <property type="match status" value="1"/>
</dbReference>
<dbReference type="Gene3D" id="1.20.120.10">
    <property type="entry name" value="Cytochrome c/b562"/>
    <property type="match status" value="1"/>
</dbReference>
<evidence type="ECO:0000313" key="10">
    <source>
        <dbReference type="Proteomes" id="UP000038011"/>
    </source>
</evidence>
<dbReference type="STRING" id="1514904.SU32_02935"/>
<comment type="PTM">
    <text evidence="7">Binds 1 heme group per subunit.</text>
</comment>
<dbReference type="GO" id="GO:0020037">
    <property type="term" value="F:heme binding"/>
    <property type="evidence" value="ECO:0007669"/>
    <property type="project" value="InterPro"/>
</dbReference>
<evidence type="ECO:0000256" key="3">
    <source>
        <dbReference type="ARBA" id="ARBA00022723"/>
    </source>
</evidence>
<organism evidence="9 10">
    <name type="scientific">Ahrensia marina</name>
    <dbReference type="NCBI Taxonomy" id="1514904"/>
    <lineage>
        <taxon>Bacteria</taxon>
        <taxon>Pseudomonadati</taxon>
        <taxon>Pseudomonadota</taxon>
        <taxon>Alphaproteobacteria</taxon>
        <taxon>Hyphomicrobiales</taxon>
        <taxon>Ahrensiaceae</taxon>
        <taxon>Ahrensia</taxon>
    </lineage>
</organism>
<evidence type="ECO:0000256" key="7">
    <source>
        <dbReference type="PIRSR" id="PIRSR000027-2"/>
    </source>
</evidence>
<dbReference type="AlphaFoldDB" id="A0A0N0E8K1"/>
<dbReference type="SUPFAM" id="SSF47175">
    <property type="entry name" value="Cytochromes"/>
    <property type="match status" value="1"/>
</dbReference>
<proteinExistence type="predicted"/>
<keyword evidence="3 6" id="KW-0479">Metal-binding</keyword>
<keyword evidence="2 7" id="KW-0349">Heme</keyword>
<evidence type="ECO:0000256" key="4">
    <source>
        <dbReference type="ARBA" id="ARBA00022982"/>
    </source>
</evidence>
<name>A0A0N0E8K1_9HYPH</name>
<dbReference type="GO" id="GO:0009055">
    <property type="term" value="F:electron transfer activity"/>
    <property type="evidence" value="ECO:0007669"/>
    <property type="project" value="InterPro"/>
</dbReference>
<dbReference type="RefSeq" id="WP_053997848.1">
    <property type="nucleotide sequence ID" value="NZ_JXMU01000003.1"/>
</dbReference>
<gene>
    <name evidence="9" type="ORF">SU32_02935</name>
</gene>
<evidence type="ECO:0000256" key="1">
    <source>
        <dbReference type="ARBA" id="ARBA00022448"/>
    </source>
</evidence>
<feature type="binding site" description="covalent" evidence="7">
    <location>
        <position position="135"/>
    </location>
    <ligand>
        <name>heme c</name>
        <dbReference type="ChEBI" id="CHEBI:61717"/>
    </ligand>
</feature>
<accession>A0A0N0E8K1</accession>
<dbReference type="PROSITE" id="PS51009">
    <property type="entry name" value="CYTCII"/>
    <property type="match status" value="1"/>
</dbReference>
<evidence type="ECO:0000256" key="5">
    <source>
        <dbReference type="ARBA" id="ARBA00023004"/>
    </source>
</evidence>
<dbReference type="InterPro" id="IPR002321">
    <property type="entry name" value="Cyt_c_II"/>
</dbReference>
<dbReference type="GO" id="GO:0005506">
    <property type="term" value="F:iron ion binding"/>
    <property type="evidence" value="ECO:0007669"/>
    <property type="project" value="InterPro"/>
</dbReference>
<protein>
    <submittedName>
        <fullName evidence="9">Cytochrome C556</fullName>
    </submittedName>
</protein>
<dbReference type="OrthoDB" id="7596534at2"/>
<feature type="binding site" description="covalent" evidence="7">
    <location>
        <position position="138"/>
    </location>
    <ligand>
        <name>heme c</name>
        <dbReference type="ChEBI" id="CHEBI:61717"/>
    </ligand>
</feature>